<dbReference type="Proteomes" id="UP000006729">
    <property type="component" value="Chromosome 8"/>
</dbReference>
<dbReference type="AlphaFoldDB" id="B9HMC0"/>
<keyword evidence="3" id="KW-1185">Reference proteome</keyword>
<protein>
    <recommendedName>
        <fullName evidence="1">Zinc knuckle domain-containing protein</fullName>
    </recommendedName>
</protein>
<evidence type="ECO:0000313" key="2">
    <source>
        <dbReference type="EMBL" id="PNT25780.1"/>
    </source>
</evidence>
<dbReference type="EMBL" id="CM009297">
    <property type="protein sequence ID" value="PNT25780.1"/>
    <property type="molecule type" value="Genomic_DNA"/>
</dbReference>
<organism evidence="2 3">
    <name type="scientific">Populus trichocarpa</name>
    <name type="common">Western balsam poplar</name>
    <name type="synonym">Populus balsamifera subsp. trichocarpa</name>
    <dbReference type="NCBI Taxonomy" id="3694"/>
    <lineage>
        <taxon>Eukaryota</taxon>
        <taxon>Viridiplantae</taxon>
        <taxon>Streptophyta</taxon>
        <taxon>Embryophyta</taxon>
        <taxon>Tracheophyta</taxon>
        <taxon>Spermatophyta</taxon>
        <taxon>Magnoliopsida</taxon>
        <taxon>eudicotyledons</taxon>
        <taxon>Gunneridae</taxon>
        <taxon>Pentapetalae</taxon>
        <taxon>rosids</taxon>
        <taxon>fabids</taxon>
        <taxon>Malpighiales</taxon>
        <taxon>Salicaceae</taxon>
        <taxon>Saliceae</taxon>
        <taxon>Populus</taxon>
    </lineage>
</organism>
<dbReference type="Pfam" id="PF15288">
    <property type="entry name" value="zf-CCHC_6"/>
    <property type="match status" value="1"/>
</dbReference>
<dbReference type="STRING" id="3694.B9HMC0"/>
<evidence type="ECO:0000313" key="3">
    <source>
        <dbReference type="Proteomes" id="UP000006729"/>
    </source>
</evidence>
<reference evidence="2 3" key="1">
    <citation type="journal article" date="2006" name="Science">
        <title>The genome of black cottonwood, Populus trichocarpa (Torr. &amp; Gray).</title>
        <authorList>
            <person name="Tuskan G.A."/>
            <person name="Difazio S."/>
            <person name="Jansson S."/>
            <person name="Bohlmann J."/>
            <person name="Grigoriev I."/>
            <person name="Hellsten U."/>
            <person name="Putnam N."/>
            <person name="Ralph S."/>
            <person name="Rombauts S."/>
            <person name="Salamov A."/>
            <person name="Schein J."/>
            <person name="Sterck L."/>
            <person name="Aerts A."/>
            <person name="Bhalerao R.R."/>
            <person name="Bhalerao R.P."/>
            <person name="Blaudez D."/>
            <person name="Boerjan W."/>
            <person name="Brun A."/>
            <person name="Brunner A."/>
            <person name="Busov V."/>
            <person name="Campbell M."/>
            <person name="Carlson J."/>
            <person name="Chalot M."/>
            <person name="Chapman J."/>
            <person name="Chen G.L."/>
            <person name="Cooper D."/>
            <person name="Coutinho P.M."/>
            <person name="Couturier J."/>
            <person name="Covert S."/>
            <person name="Cronk Q."/>
            <person name="Cunningham R."/>
            <person name="Davis J."/>
            <person name="Degroeve S."/>
            <person name="Dejardin A."/>
            <person name="Depamphilis C."/>
            <person name="Detter J."/>
            <person name="Dirks B."/>
            <person name="Dubchak I."/>
            <person name="Duplessis S."/>
            <person name="Ehlting J."/>
            <person name="Ellis B."/>
            <person name="Gendler K."/>
            <person name="Goodstein D."/>
            <person name="Gribskov M."/>
            <person name="Grimwood J."/>
            <person name="Groover A."/>
            <person name="Gunter L."/>
            <person name="Hamberger B."/>
            <person name="Heinze B."/>
            <person name="Helariutta Y."/>
            <person name="Henrissat B."/>
            <person name="Holligan D."/>
            <person name="Holt R."/>
            <person name="Huang W."/>
            <person name="Islam-Faridi N."/>
            <person name="Jones S."/>
            <person name="Jones-Rhoades M."/>
            <person name="Jorgensen R."/>
            <person name="Joshi C."/>
            <person name="Kangasjarvi J."/>
            <person name="Karlsson J."/>
            <person name="Kelleher C."/>
            <person name="Kirkpatrick R."/>
            <person name="Kirst M."/>
            <person name="Kohler A."/>
            <person name="Kalluri U."/>
            <person name="Larimer F."/>
            <person name="Leebens-Mack J."/>
            <person name="Leple J.C."/>
            <person name="Locascio P."/>
            <person name="Lou Y."/>
            <person name="Lucas S."/>
            <person name="Martin F."/>
            <person name="Montanini B."/>
            <person name="Napoli C."/>
            <person name="Nelson D.R."/>
            <person name="Nelson C."/>
            <person name="Nieminen K."/>
            <person name="Nilsson O."/>
            <person name="Pereda V."/>
            <person name="Peter G."/>
            <person name="Philippe R."/>
            <person name="Pilate G."/>
            <person name="Poliakov A."/>
            <person name="Razumovskaya J."/>
            <person name="Richardson P."/>
            <person name="Rinaldi C."/>
            <person name="Ritland K."/>
            <person name="Rouze P."/>
            <person name="Ryaboy D."/>
            <person name="Schmutz J."/>
            <person name="Schrader J."/>
            <person name="Segerman B."/>
            <person name="Shin H."/>
            <person name="Siddiqui A."/>
            <person name="Sterky F."/>
            <person name="Terry A."/>
            <person name="Tsai C.J."/>
            <person name="Uberbacher E."/>
            <person name="Unneberg P."/>
            <person name="Vahala J."/>
            <person name="Wall K."/>
            <person name="Wessler S."/>
            <person name="Yang G."/>
            <person name="Yin T."/>
            <person name="Douglas C."/>
            <person name="Marra M."/>
            <person name="Sandberg G."/>
            <person name="Van de Peer Y."/>
            <person name="Rokhsar D."/>
        </authorList>
    </citation>
    <scope>NUCLEOTIDE SEQUENCE [LARGE SCALE GENOMIC DNA]</scope>
    <source>
        <strain evidence="3">cv. Nisqually</strain>
    </source>
</reference>
<dbReference type="HOGENOM" id="CLU_2762570_0_0_1"/>
<proteinExistence type="predicted"/>
<dbReference type="PANTHER" id="PTHR13151">
    <property type="entry name" value="CBF1 INTERACTING COREPRESSOR CIR"/>
    <property type="match status" value="1"/>
</dbReference>
<dbReference type="InParanoid" id="B9HMC0"/>
<dbReference type="PANTHER" id="PTHR13151:SF2">
    <property type="entry name" value="COREPRESSOR INTERACTING WITH RBPJ 1"/>
    <property type="match status" value="1"/>
</dbReference>
<dbReference type="GO" id="GO:0003714">
    <property type="term" value="F:transcription corepressor activity"/>
    <property type="evidence" value="ECO:0007669"/>
    <property type="project" value="InterPro"/>
</dbReference>
<dbReference type="InterPro" id="IPR041670">
    <property type="entry name" value="Znf-CCHC_6"/>
</dbReference>
<gene>
    <name evidence="2" type="ORF">POPTR_008G201100</name>
</gene>
<evidence type="ECO:0000259" key="1">
    <source>
        <dbReference type="Pfam" id="PF15288"/>
    </source>
</evidence>
<dbReference type="InterPro" id="IPR040014">
    <property type="entry name" value="CIR1"/>
</dbReference>
<accession>B9HMC0</accession>
<name>B9HMC0_POPTR</name>
<sequence>MKAVYSAENDKLLKLPMLHNPHRRLILQLHPFGIEMPCVKCLRCGNYGHQRGDRECPLKDGTIPEPSRKR</sequence>
<feature type="domain" description="Zinc knuckle" evidence="1">
    <location>
        <begin position="39"/>
        <end position="63"/>
    </location>
</feature>